<evidence type="ECO:0000313" key="1">
    <source>
        <dbReference type="EMBL" id="SDN92415.1"/>
    </source>
</evidence>
<dbReference type="EMBL" id="FNIB01000008">
    <property type="protein sequence ID" value="SDN92415.1"/>
    <property type="molecule type" value="Genomic_DNA"/>
</dbReference>
<evidence type="ECO:0000313" key="3">
    <source>
        <dbReference type="Proteomes" id="UP000199639"/>
    </source>
</evidence>
<reference evidence="1 3" key="1">
    <citation type="submission" date="2016-10" db="EMBL/GenBank/DDBJ databases">
        <authorList>
            <person name="Varghese N."/>
            <person name="Submissions S."/>
        </authorList>
    </citation>
    <scope>NUCLEOTIDE SEQUENCE [LARGE SCALE GENOMIC DNA]</scope>
    <source>
        <strain evidence="1 3">CGMCC 1.11215</strain>
    </source>
</reference>
<gene>
    <name evidence="2" type="ORF">E3O21_00730</name>
    <name evidence="1" type="ORF">SAMN05216368_108111</name>
</gene>
<dbReference type="Gene3D" id="3.90.25.10">
    <property type="entry name" value="UDP-galactose 4-epimerase, domain 1"/>
    <property type="match status" value="1"/>
</dbReference>
<dbReference type="Proteomes" id="UP000298252">
    <property type="component" value="Unassembled WGS sequence"/>
</dbReference>
<evidence type="ECO:0000313" key="2">
    <source>
        <dbReference type="EMBL" id="TFB82216.1"/>
    </source>
</evidence>
<dbReference type="Proteomes" id="UP000199639">
    <property type="component" value="Unassembled WGS sequence"/>
</dbReference>
<dbReference type="STRING" id="1424659.SAMN05216368_108111"/>
<proteinExistence type="predicted"/>
<dbReference type="EMBL" id="SOFD01000002">
    <property type="protein sequence ID" value="TFB82216.1"/>
    <property type="molecule type" value="Genomic_DNA"/>
</dbReference>
<organism evidence="1 3">
    <name type="scientific">Cryobacterium flavum</name>
    <dbReference type="NCBI Taxonomy" id="1424659"/>
    <lineage>
        <taxon>Bacteria</taxon>
        <taxon>Bacillati</taxon>
        <taxon>Actinomycetota</taxon>
        <taxon>Actinomycetes</taxon>
        <taxon>Micrococcales</taxon>
        <taxon>Microbacteriaceae</taxon>
        <taxon>Cryobacterium</taxon>
    </lineage>
</organism>
<sequence>MTGSEALTYQQVAQILTDELGRPIRYARPGIMRYLQHARRTLGMPWGMVLVTAAIYTTARLGMAGELTDTVRGVLGRESIRFAEFAHRERAVWNPAQTTAALPTT</sequence>
<accession>A0A4R8VF96</accession>
<evidence type="ECO:0000313" key="4">
    <source>
        <dbReference type="Proteomes" id="UP000298252"/>
    </source>
</evidence>
<dbReference type="AlphaFoldDB" id="A0A4R8VF96"/>
<dbReference type="RefSeq" id="WP_092341203.1">
    <property type="nucleotide sequence ID" value="NZ_FNIB01000008.1"/>
</dbReference>
<reference evidence="2 4" key="2">
    <citation type="submission" date="2019-03" db="EMBL/GenBank/DDBJ databases">
        <title>Genomics of glacier-inhabiting Cryobacterium strains.</title>
        <authorList>
            <person name="Liu Q."/>
            <person name="Xin Y.-H."/>
        </authorList>
    </citation>
    <scope>NUCLEOTIDE SEQUENCE [LARGE SCALE GENOMIC DNA]</scope>
    <source>
        <strain evidence="2 4">Hh8</strain>
    </source>
</reference>
<name>A0A4R8VF96_9MICO</name>
<keyword evidence="4" id="KW-1185">Reference proteome</keyword>
<protein>
    <submittedName>
        <fullName evidence="1">Uncharacterized protein</fullName>
    </submittedName>
</protein>